<keyword evidence="2" id="KW-1003">Cell membrane</keyword>
<feature type="domain" description="Copper resistance protein D" evidence="7">
    <location>
        <begin position="101"/>
        <end position="189"/>
    </location>
</feature>
<sequence length="289" mass="32986">MKQFPFILMLFAQLLVLLLLVIPGMVRTWYVALWLILAAIPAFGGHVWGMEYTIAALIPRIIHELSIAVWLGALCYVLLLTVWNRKEAQDDVPWQLFRPFFVNKMLVMAGLVVLSGISMVYMQTGWTALIKDWMPWNALLVVKIALTLLMLILAAYQTLKWKSRRVFTTNKLVRTEWIIGLIVIVLGVWMSQSAYPIPIKTYEKTLVSHQMDAHVHIEKLQAGDRKMTVNLPKSGGQDAEHVTAEITMPEHDMDSGQLMPKKITIWPLSYEAAFYNGRYMAHPYSGDIS</sequence>
<dbReference type="PANTHER" id="PTHR34820">
    <property type="entry name" value="INNER MEMBRANE PROTEIN YEBZ"/>
    <property type="match status" value="1"/>
</dbReference>
<comment type="caution">
    <text evidence="8">The sequence shown here is derived from an EMBL/GenBank/DDBJ whole genome shotgun (WGS) entry which is preliminary data.</text>
</comment>
<feature type="transmembrane region" description="Helical" evidence="6">
    <location>
        <begin position="177"/>
        <end position="195"/>
    </location>
</feature>
<feature type="transmembrane region" description="Helical" evidence="6">
    <location>
        <begin position="105"/>
        <end position="124"/>
    </location>
</feature>
<dbReference type="PANTHER" id="PTHR34820:SF4">
    <property type="entry name" value="INNER MEMBRANE PROTEIN YEBZ"/>
    <property type="match status" value="1"/>
</dbReference>
<feature type="transmembrane region" description="Helical" evidence="6">
    <location>
        <begin position="29"/>
        <end position="49"/>
    </location>
</feature>
<dbReference type="Pfam" id="PF05425">
    <property type="entry name" value="CopD"/>
    <property type="match status" value="1"/>
</dbReference>
<evidence type="ECO:0000256" key="5">
    <source>
        <dbReference type="ARBA" id="ARBA00023136"/>
    </source>
</evidence>
<keyword evidence="4 6" id="KW-1133">Transmembrane helix</keyword>
<evidence type="ECO:0000313" key="9">
    <source>
        <dbReference type="Proteomes" id="UP001281447"/>
    </source>
</evidence>
<evidence type="ECO:0000256" key="3">
    <source>
        <dbReference type="ARBA" id="ARBA00022692"/>
    </source>
</evidence>
<comment type="subcellular location">
    <subcellularLocation>
        <location evidence="1">Cell membrane</location>
        <topology evidence="1">Multi-pass membrane protein</topology>
    </subcellularLocation>
</comment>
<proteinExistence type="predicted"/>
<evidence type="ECO:0000259" key="7">
    <source>
        <dbReference type="Pfam" id="PF05425"/>
    </source>
</evidence>
<evidence type="ECO:0000256" key="4">
    <source>
        <dbReference type="ARBA" id="ARBA00022989"/>
    </source>
</evidence>
<evidence type="ECO:0000256" key="6">
    <source>
        <dbReference type="SAM" id="Phobius"/>
    </source>
</evidence>
<dbReference type="Proteomes" id="UP001281447">
    <property type="component" value="Unassembled WGS sequence"/>
</dbReference>
<feature type="transmembrane region" description="Helical" evidence="6">
    <location>
        <begin position="61"/>
        <end position="84"/>
    </location>
</feature>
<evidence type="ECO:0000256" key="1">
    <source>
        <dbReference type="ARBA" id="ARBA00004651"/>
    </source>
</evidence>
<evidence type="ECO:0000256" key="2">
    <source>
        <dbReference type="ARBA" id="ARBA00022475"/>
    </source>
</evidence>
<feature type="transmembrane region" description="Helical" evidence="6">
    <location>
        <begin position="136"/>
        <end position="156"/>
    </location>
</feature>
<evidence type="ECO:0000313" key="8">
    <source>
        <dbReference type="EMBL" id="MDY0393200.1"/>
    </source>
</evidence>
<protein>
    <recommendedName>
        <fullName evidence="7">Copper resistance protein D domain-containing protein</fullName>
    </recommendedName>
</protein>
<keyword evidence="5 6" id="KW-0472">Membrane</keyword>
<organism evidence="8 9">
    <name type="scientific">Tigheibacillus halophilus</name>
    <dbReference type="NCBI Taxonomy" id="361280"/>
    <lineage>
        <taxon>Bacteria</taxon>
        <taxon>Bacillati</taxon>
        <taxon>Bacillota</taxon>
        <taxon>Bacilli</taxon>
        <taxon>Bacillales</taxon>
        <taxon>Bacillaceae</taxon>
        <taxon>Tigheibacillus</taxon>
    </lineage>
</organism>
<keyword evidence="9" id="KW-1185">Reference proteome</keyword>
<gene>
    <name evidence="8" type="ORF">RWE15_00575</name>
</gene>
<name>A0ABU5C1M9_9BACI</name>
<feature type="transmembrane region" description="Helical" evidence="6">
    <location>
        <begin position="6"/>
        <end position="22"/>
    </location>
</feature>
<reference evidence="8 9" key="1">
    <citation type="submission" date="2023-10" db="EMBL/GenBank/DDBJ databases">
        <title>Virgibacillus halophilus 5B73C genome.</title>
        <authorList>
            <person name="Miliotis G."/>
            <person name="Sengupta P."/>
            <person name="Hameed A."/>
            <person name="Chuvochina M."/>
            <person name="Mcdonagh F."/>
            <person name="Simpson A.C."/>
            <person name="Singh N.K."/>
            <person name="Rekha P.D."/>
            <person name="Raman K."/>
            <person name="Hugenholtz P."/>
            <person name="Venkateswaran K."/>
        </authorList>
    </citation>
    <scope>NUCLEOTIDE SEQUENCE [LARGE SCALE GENOMIC DNA]</scope>
    <source>
        <strain evidence="8 9">5B73C</strain>
    </source>
</reference>
<dbReference type="EMBL" id="JAWDIP010000003">
    <property type="protein sequence ID" value="MDY0393200.1"/>
    <property type="molecule type" value="Genomic_DNA"/>
</dbReference>
<dbReference type="InterPro" id="IPR032694">
    <property type="entry name" value="CopC/D"/>
</dbReference>
<keyword evidence="3 6" id="KW-0812">Transmembrane</keyword>
<accession>A0ABU5C1M9</accession>
<dbReference type="InterPro" id="IPR008457">
    <property type="entry name" value="Cu-R_CopD_dom"/>
</dbReference>